<evidence type="ECO:0000259" key="1">
    <source>
        <dbReference type="PROSITE" id="PS50113"/>
    </source>
</evidence>
<protein>
    <submittedName>
        <fullName evidence="2">PAS domain-containing protein</fullName>
    </submittedName>
</protein>
<dbReference type="SUPFAM" id="SSF55785">
    <property type="entry name" value="PYP-like sensor domain (PAS domain)"/>
    <property type="match status" value="1"/>
</dbReference>
<name>A0ABT8RPB1_9FLAO</name>
<dbReference type="RefSeq" id="WP_304435740.1">
    <property type="nucleotide sequence ID" value="NZ_JAUKUC010000001.1"/>
</dbReference>
<dbReference type="Pfam" id="PF13426">
    <property type="entry name" value="PAS_9"/>
    <property type="match status" value="1"/>
</dbReference>
<accession>A0ABT8RPB1</accession>
<evidence type="ECO:0000313" key="3">
    <source>
        <dbReference type="Proteomes" id="UP001168579"/>
    </source>
</evidence>
<dbReference type="CDD" id="cd00130">
    <property type="entry name" value="PAS"/>
    <property type="match status" value="1"/>
</dbReference>
<reference evidence="2" key="2">
    <citation type="submission" date="2023-06" db="EMBL/GenBank/DDBJ databases">
        <authorList>
            <person name="Lucena T."/>
            <person name="Sun Q."/>
        </authorList>
    </citation>
    <scope>NUCLEOTIDE SEQUENCE</scope>
    <source>
        <strain evidence="2">CECT 8869</strain>
    </source>
</reference>
<dbReference type="Proteomes" id="UP001168579">
    <property type="component" value="Unassembled WGS sequence"/>
</dbReference>
<proteinExistence type="predicted"/>
<reference evidence="2" key="1">
    <citation type="journal article" date="2014" name="Int. J. Syst. Evol. Microbiol.">
        <title>Complete genome of a new Firmicutes species belonging to the dominant human colonic microbiota ('Ruminococcus bicirculans') reveals two chromosomes and a selective capacity to utilize plant glucans.</title>
        <authorList>
            <consortium name="NISC Comparative Sequencing Program"/>
            <person name="Wegmann U."/>
            <person name="Louis P."/>
            <person name="Goesmann A."/>
            <person name="Henrissat B."/>
            <person name="Duncan S.H."/>
            <person name="Flint H.J."/>
        </authorList>
    </citation>
    <scope>NUCLEOTIDE SEQUENCE</scope>
    <source>
        <strain evidence="2">CECT 8869</strain>
    </source>
</reference>
<organism evidence="2 3">
    <name type="scientific">Maribacter confluentis</name>
    <dbReference type="NCBI Taxonomy" id="1656093"/>
    <lineage>
        <taxon>Bacteria</taxon>
        <taxon>Pseudomonadati</taxon>
        <taxon>Bacteroidota</taxon>
        <taxon>Flavobacteriia</taxon>
        <taxon>Flavobacteriales</taxon>
        <taxon>Flavobacteriaceae</taxon>
        <taxon>Maribacter</taxon>
    </lineage>
</organism>
<gene>
    <name evidence="2" type="ORF">Q2T41_08625</name>
</gene>
<evidence type="ECO:0000313" key="2">
    <source>
        <dbReference type="EMBL" id="MDO1512718.1"/>
    </source>
</evidence>
<dbReference type="Gene3D" id="3.30.450.20">
    <property type="entry name" value="PAS domain"/>
    <property type="match status" value="1"/>
</dbReference>
<feature type="domain" description="PAC" evidence="1">
    <location>
        <begin position="131"/>
        <end position="174"/>
    </location>
</feature>
<dbReference type="NCBIfam" id="TIGR00229">
    <property type="entry name" value="sensory_box"/>
    <property type="match status" value="1"/>
</dbReference>
<keyword evidence="3" id="KW-1185">Reference proteome</keyword>
<dbReference type="InterPro" id="IPR035965">
    <property type="entry name" value="PAS-like_dom_sf"/>
</dbReference>
<dbReference type="InterPro" id="IPR000700">
    <property type="entry name" value="PAS-assoc_C"/>
</dbReference>
<comment type="caution">
    <text evidence="2">The sequence shown here is derived from an EMBL/GenBank/DDBJ whole genome shotgun (WGS) entry which is preliminary data.</text>
</comment>
<dbReference type="InterPro" id="IPR000014">
    <property type="entry name" value="PAS"/>
</dbReference>
<dbReference type="PROSITE" id="PS50113">
    <property type="entry name" value="PAC"/>
    <property type="match status" value="1"/>
</dbReference>
<sequence>MNELTDYDDAIVKFRKSLKQSILPVISWDFYGKNYEAINNSENDMNSLLALSSINSWSIDTKILDKKLKTDKNIIVITDTNLNIVFATRNMWDMSQYHPEEIIGKSPKMFQGKLTTTAPLKIISKAVKEQQPFEVTVVNYRKDGSIYNCCIKGAPIFNTKGKVVNFIAFEKEVA</sequence>
<dbReference type="EMBL" id="JAUKUC010000001">
    <property type="protein sequence ID" value="MDO1512718.1"/>
    <property type="molecule type" value="Genomic_DNA"/>
</dbReference>